<protein>
    <recommendedName>
        <fullName evidence="3">J domain-containing protein</fullName>
    </recommendedName>
</protein>
<gene>
    <name evidence="1" type="ORF">TAV2_LOCUS4400</name>
</gene>
<dbReference type="SUPFAM" id="SSF46565">
    <property type="entry name" value="Chaperone J-domain"/>
    <property type="match status" value="1"/>
</dbReference>
<keyword evidence="2" id="KW-1185">Reference proteome</keyword>
<dbReference type="Proteomes" id="UP000836841">
    <property type="component" value="Unassembled WGS sequence"/>
</dbReference>
<organism evidence="1 2">
    <name type="scientific">Thlaspi arvense</name>
    <name type="common">Field penny-cress</name>
    <dbReference type="NCBI Taxonomy" id="13288"/>
    <lineage>
        <taxon>Eukaryota</taxon>
        <taxon>Viridiplantae</taxon>
        <taxon>Streptophyta</taxon>
        <taxon>Embryophyta</taxon>
        <taxon>Tracheophyta</taxon>
        <taxon>Spermatophyta</taxon>
        <taxon>Magnoliopsida</taxon>
        <taxon>eudicotyledons</taxon>
        <taxon>Gunneridae</taxon>
        <taxon>Pentapetalae</taxon>
        <taxon>rosids</taxon>
        <taxon>malvids</taxon>
        <taxon>Brassicales</taxon>
        <taxon>Brassicaceae</taxon>
        <taxon>Thlaspideae</taxon>
        <taxon>Thlaspi</taxon>
    </lineage>
</organism>
<comment type="caution">
    <text evidence="1">The sequence shown here is derived from an EMBL/GenBank/DDBJ whole genome shotgun (WGS) entry which is preliminary data.</text>
</comment>
<evidence type="ECO:0000313" key="1">
    <source>
        <dbReference type="EMBL" id="CAH2041106.1"/>
    </source>
</evidence>
<name>A0AAU9RGJ0_THLAR</name>
<sequence length="188" mass="21144">MLHNRPSKGGFLSALEIWFYPHCGNKLTIPLLTRRLMLALPGHQGIMSLELHLLKVQAFSSNMVFKVTFWLHIEWILATPITGSLSSKGTCSRQTPFRHSSRNMIFMVLAPRLVLPISSHGQASPISSKVLWPQCGWQPVSLMDLITGAAVKKVYRKATLCIHPDKVQQKGATLQQKYIAEKVFDLLK</sequence>
<dbReference type="GO" id="GO:0005737">
    <property type="term" value="C:cytoplasm"/>
    <property type="evidence" value="ECO:0007669"/>
    <property type="project" value="TreeGrafter"/>
</dbReference>
<accession>A0AAU9RGJ0</accession>
<evidence type="ECO:0000313" key="2">
    <source>
        <dbReference type="Proteomes" id="UP000836841"/>
    </source>
</evidence>
<dbReference type="AlphaFoldDB" id="A0AAU9RGJ0"/>
<dbReference type="GO" id="GO:0072318">
    <property type="term" value="P:clathrin coat disassembly"/>
    <property type="evidence" value="ECO:0007669"/>
    <property type="project" value="TreeGrafter"/>
</dbReference>
<dbReference type="GO" id="GO:0030276">
    <property type="term" value="F:clathrin binding"/>
    <property type="evidence" value="ECO:0007669"/>
    <property type="project" value="TreeGrafter"/>
</dbReference>
<dbReference type="GO" id="GO:0031982">
    <property type="term" value="C:vesicle"/>
    <property type="evidence" value="ECO:0007669"/>
    <property type="project" value="TreeGrafter"/>
</dbReference>
<dbReference type="EMBL" id="CAJVSB020000077">
    <property type="protein sequence ID" value="CAH2041106.1"/>
    <property type="molecule type" value="Genomic_DNA"/>
</dbReference>
<dbReference type="GO" id="GO:0072583">
    <property type="term" value="P:clathrin-dependent endocytosis"/>
    <property type="evidence" value="ECO:0007669"/>
    <property type="project" value="TreeGrafter"/>
</dbReference>
<feature type="non-terminal residue" evidence="1">
    <location>
        <position position="188"/>
    </location>
</feature>
<reference evidence="1 2" key="1">
    <citation type="submission" date="2022-03" db="EMBL/GenBank/DDBJ databases">
        <authorList>
            <person name="Nunn A."/>
            <person name="Chopra R."/>
            <person name="Nunn A."/>
            <person name="Contreras Garrido A."/>
        </authorList>
    </citation>
    <scope>NUCLEOTIDE SEQUENCE [LARGE SCALE GENOMIC DNA]</scope>
</reference>
<evidence type="ECO:0008006" key="3">
    <source>
        <dbReference type="Google" id="ProtNLM"/>
    </source>
</evidence>
<dbReference type="Gene3D" id="1.10.287.110">
    <property type="entry name" value="DnaJ domain"/>
    <property type="match status" value="1"/>
</dbReference>
<dbReference type="PANTHER" id="PTHR23172">
    <property type="entry name" value="AUXILIN/CYCLIN G-ASSOCIATED KINASE-RELATED"/>
    <property type="match status" value="1"/>
</dbReference>
<dbReference type="InterPro" id="IPR036869">
    <property type="entry name" value="J_dom_sf"/>
</dbReference>
<proteinExistence type="predicted"/>
<dbReference type="PANTHER" id="PTHR23172:SF19">
    <property type="entry name" value="J DOMAIN-CONTAINING PROTEIN"/>
    <property type="match status" value="1"/>
</dbReference>